<evidence type="ECO:0000313" key="1">
    <source>
        <dbReference type="EMBL" id="MFC0549036.1"/>
    </source>
</evidence>
<gene>
    <name evidence="1" type="ORF">ACFFH7_46525</name>
</gene>
<sequence length="122" mass="13089">MDDMWMLSVAAELINRGTAPESPALGHLEELVRAVPSLADALDAARTGEDKFRLGEALAEELGFAYEESEPFAERLDAIWPHVLFAPRTPVARHAAPNNVVIGTAGTVLQAGDISGHINFGR</sequence>
<name>A0ABV6N8U6_9PSEU</name>
<comment type="caution">
    <text evidence="1">The sequence shown here is derived from an EMBL/GenBank/DDBJ whole genome shotgun (WGS) entry which is preliminary data.</text>
</comment>
<accession>A0ABV6N8U6</accession>
<dbReference type="RefSeq" id="WP_273940376.1">
    <property type="nucleotide sequence ID" value="NZ_CP097263.1"/>
</dbReference>
<dbReference type="Proteomes" id="UP001589810">
    <property type="component" value="Unassembled WGS sequence"/>
</dbReference>
<dbReference type="EMBL" id="JBHLUD010000020">
    <property type="protein sequence ID" value="MFC0549036.1"/>
    <property type="molecule type" value="Genomic_DNA"/>
</dbReference>
<protein>
    <submittedName>
        <fullName evidence="1">Uncharacterized protein</fullName>
    </submittedName>
</protein>
<proteinExistence type="predicted"/>
<reference evidence="1 2" key="1">
    <citation type="submission" date="2024-09" db="EMBL/GenBank/DDBJ databases">
        <authorList>
            <person name="Sun Q."/>
            <person name="Mori K."/>
        </authorList>
    </citation>
    <scope>NUCLEOTIDE SEQUENCE [LARGE SCALE GENOMIC DNA]</scope>
    <source>
        <strain evidence="1 2">TBRC 1432</strain>
    </source>
</reference>
<evidence type="ECO:0000313" key="2">
    <source>
        <dbReference type="Proteomes" id="UP001589810"/>
    </source>
</evidence>
<keyword evidence="2" id="KW-1185">Reference proteome</keyword>
<organism evidence="1 2">
    <name type="scientific">Kutzneria chonburiensis</name>
    <dbReference type="NCBI Taxonomy" id="1483604"/>
    <lineage>
        <taxon>Bacteria</taxon>
        <taxon>Bacillati</taxon>
        <taxon>Actinomycetota</taxon>
        <taxon>Actinomycetes</taxon>
        <taxon>Pseudonocardiales</taxon>
        <taxon>Pseudonocardiaceae</taxon>
        <taxon>Kutzneria</taxon>
    </lineage>
</organism>